<dbReference type="GO" id="GO:0016020">
    <property type="term" value="C:membrane"/>
    <property type="evidence" value="ECO:0007669"/>
    <property type="project" value="UniProtKB-SubCell"/>
</dbReference>
<reference evidence="9 10" key="1">
    <citation type="journal article" date="2018" name="Nat. Ecol. Evol.">
        <title>Shark genomes provide insights into elasmobranch evolution and the origin of vertebrates.</title>
        <authorList>
            <person name="Hara Y"/>
            <person name="Yamaguchi K"/>
            <person name="Onimaru K"/>
            <person name="Kadota M"/>
            <person name="Koyanagi M"/>
            <person name="Keeley SD"/>
            <person name="Tatsumi K"/>
            <person name="Tanaka K"/>
            <person name="Motone F"/>
            <person name="Kageyama Y"/>
            <person name="Nozu R"/>
            <person name="Adachi N"/>
            <person name="Nishimura O"/>
            <person name="Nakagawa R"/>
            <person name="Tanegashima C"/>
            <person name="Kiyatake I"/>
            <person name="Matsumoto R"/>
            <person name="Murakumo K"/>
            <person name="Nishida K"/>
            <person name="Terakita A"/>
            <person name="Kuratani S"/>
            <person name="Sato K"/>
            <person name="Hyodo S Kuraku.S."/>
        </authorList>
    </citation>
    <scope>NUCLEOTIDE SEQUENCE [LARGE SCALE GENOMIC DNA]</scope>
</reference>
<keyword evidence="4" id="KW-0808">Transferase</keyword>
<evidence type="ECO:0000256" key="5">
    <source>
        <dbReference type="ARBA" id="ARBA00022692"/>
    </source>
</evidence>
<evidence type="ECO:0000256" key="2">
    <source>
        <dbReference type="ARBA" id="ARBA00009995"/>
    </source>
</evidence>
<dbReference type="GO" id="GO:0008194">
    <property type="term" value="F:UDP-glycosyltransferase activity"/>
    <property type="evidence" value="ECO:0007669"/>
    <property type="project" value="InterPro"/>
</dbReference>
<comment type="similarity">
    <text evidence="2">Belongs to the UDP-glycosyltransferase family.</text>
</comment>
<evidence type="ECO:0000313" key="9">
    <source>
        <dbReference type="EMBL" id="GCB73299.1"/>
    </source>
</evidence>
<evidence type="ECO:0000256" key="3">
    <source>
        <dbReference type="ARBA" id="ARBA00022676"/>
    </source>
</evidence>
<gene>
    <name evidence="9" type="ORF">scyTo_0006708</name>
</gene>
<dbReference type="OMA" id="WASWICC"/>
<dbReference type="STRING" id="75743.A0A401PJI7"/>
<protein>
    <recommendedName>
        <fullName evidence="11">Glucuronosyltransferase</fullName>
    </recommendedName>
</protein>
<evidence type="ECO:0000313" key="10">
    <source>
        <dbReference type="Proteomes" id="UP000288216"/>
    </source>
</evidence>
<dbReference type="EMBL" id="BFAA01002309">
    <property type="protein sequence ID" value="GCB73299.1"/>
    <property type="molecule type" value="Genomic_DNA"/>
</dbReference>
<name>A0A401PJI7_SCYTO</name>
<dbReference type="SUPFAM" id="SSF53756">
    <property type="entry name" value="UDP-Glycosyltransferase/glycogen phosphorylase"/>
    <property type="match status" value="1"/>
</dbReference>
<sequence length="461" mass="52768">MKMDRSPYYTTKIFPVPYNRDDMDSIKPTGFTAMPLFERIRVGFQRAGQVRQFFLATCESLLYNTELMQELVERKFDALLTDPFVPCGAIVADYLSLPTVNLLRGIPCSLEYLSTQCPQPFSYVPRFFSGNTDRMNFLQRTKNVLVAFLQPMLCWFIYSPFEELATRFLQREVTLVQLLSQTSIWLMRYDFVFESPRPLMPNMVLVGGINCRDRQPLSQEFEEFMSSSGEHGVVIFSLGSMVSELPLEISNRIADALGKIPQKVLWRYTGLPPTTLAPNTKLVEWLPQNDLMGHPKTRAFITHGGTNGIYEAICSGVPSVMLPLFGDQGYNVDHMVNRGAGVKLQIELLSTHDLVNALNTVINDTRYKETMMKLSALHKDRSVSPLELSIHWVEFVMRHRGAEHLRPAAHDLNWVQYHSLDVFGVLLVSVMVSVWLMIKCCSYCCKRCWCGTRNQMKRKPD</sequence>
<keyword evidence="7 8" id="KW-0472">Membrane</keyword>
<evidence type="ECO:0000256" key="1">
    <source>
        <dbReference type="ARBA" id="ARBA00004167"/>
    </source>
</evidence>
<dbReference type="OrthoDB" id="5835829at2759"/>
<evidence type="ECO:0000256" key="4">
    <source>
        <dbReference type="ARBA" id="ARBA00022679"/>
    </source>
</evidence>
<dbReference type="Pfam" id="PF00201">
    <property type="entry name" value="UDPGT"/>
    <property type="match status" value="1"/>
</dbReference>
<keyword evidence="5 8" id="KW-0812">Transmembrane</keyword>
<comment type="caution">
    <text evidence="9">The sequence shown here is derived from an EMBL/GenBank/DDBJ whole genome shotgun (WGS) entry which is preliminary data.</text>
</comment>
<dbReference type="PANTHER" id="PTHR48043:SF161">
    <property type="entry name" value="UDP GLUCURONOSYLTRANSFERASE FAMILY 1 MEMBER A1"/>
    <property type="match status" value="1"/>
</dbReference>
<keyword evidence="3" id="KW-0328">Glycosyltransferase</keyword>
<comment type="subcellular location">
    <subcellularLocation>
        <location evidence="1">Membrane</location>
        <topology evidence="1">Single-pass membrane protein</topology>
    </subcellularLocation>
</comment>
<dbReference type="InterPro" id="IPR050271">
    <property type="entry name" value="UDP-glycosyltransferase"/>
</dbReference>
<evidence type="ECO:0000256" key="6">
    <source>
        <dbReference type="ARBA" id="ARBA00022989"/>
    </source>
</evidence>
<evidence type="ECO:0008006" key="11">
    <source>
        <dbReference type="Google" id="ProtNLM"/>
    </source>
</evidence>
<dbReference type="Proteomes" id="UP000288216">
    <property type="component" value="Unassembled WGS sequence"/>
</dbReference>
<dbReference type="PANTHER" id="PTHR48043">
    <property type="entry name" value="EG:EG0003.4 PROTEIN-RELATED"/>
    <property type="match status" value="1"/>
</dbReference>
<dbReference type="FunFam" id="3.40.50.2000:FF:000001">
    <property type="entry name" value="UDP-glucuronosyltransferase"/>
    <property type="match status" value="1"/>
</dbReference>
<dbReference type="CDD" id="cd03784">
    <property type="entry name" value="GT1_Gtf-like"/>
    <property type="match status" value="1"/>
</dbReference>
<proteinExistence type="inferred from homology"/>
<dbReference type="InterPro" id="IPR002213">
    <property type="entry name" value="UDP_glucos_trans"/>
</dbReference>
<feature type="transmembrane region" description="Helical" evidence="8">
    <location>
        <begin position="420"/>
        <end position="438"/>
    </location>
</feature>
<evidence type="ECO:0000256" key="7">
    <source>
        <dbReference type="ARBA" id="ARBA00023136"/>
    </source>
</evidence>
<evidence type="ECO:0000256" key="8">
    <source>
        <dbReference type="SAM" id="Phobius"/>
    </source>
</evidence>
<dbReference type="Gene3D" id="3.40.50.2000">
    <property type="entry name" value="Glycogen Phosphorylase B"/>
    <property type="match status" value="2"/>
</dbReference>
<keyword evidence="10" id="KW-1185">Reference proteome</keyword>
<accession>A0A401PJI7</accession>
<organism evidence="9 10">
    <name type="scientific">Scyliorhinus torazame</name>
    <name type="common">Cloudy catshark</name>
    <name type="synonym">Catulus torazame</name>
    <dbReference type="NCBI Taxonomy" id="75743"/>
    <lineage>
        <taxon>Eukaryota</taxon>
        <taxon>Metazoa</taxon>
        <taxon>Chordata</taxon>
        <taxon>Craniata</taxon>
        <taxon>Vertebrata</taxon>
        <taxon>Chondrichthyes</taxon>
        <taxon>Elasmobranchii</taxon>
        <taxon>Galeomorphii</taxon>
        <taxon>Galeoidea</taxon>
        <taxon>Carcharhiniformes</taxon>
        <taxon>Scyliorhinidae</taxon>
        <taxon>Scyliorhinus</taxon>
    </lineage>
</organism>
<keyword evidence="6 8" id="KW-1133">Transmembrane helix</keyword>
<dbReference type="AlphaFoldDB" id="A0A401PJI7"/>